<evidence type="ECO:0000256" key="6">
    <source>
        <dbReference type="ARBA" id="ARBA00022692"/>
    </source>
</evidence>
<dbReference type="EMBL" id="JANBQB010001175">
    <property type="protein sequence ID" value="KAJ1972024.1"/>
    <property type="molecule type" value="Genomic_DNA"/>
</dbReference>
<comment type="similarity">
    <text evidence="3 11">Belongs to the PIGX family.</text>
</comment>
<keyword evidence="7 11" id="KW-0256">Endoplasmic reticulum</keyword>
<keyword evidence="8 11" id="KW-1133">Transmembrane helix</keyword>
<evidence type="ECO:0000313" key="12">
    <source>
        <dbReference type="EMBL" id="KAJ1972024.1"/>
    </source>
</evidence>
<evidence type="ECO:0000256" key="3">
    <source>
        <dbReference type="ARBA" id="ARBA00010345"/>
    </source>
</evidence>
<keyword evidence="5 11" id="KW-0337">GPI-anchor biosynthesis</keyword>
<keyword evidence="13" id="KW-1185">Reference proteome</keyword>
<sequence>MPSTEHVVLLPPSSLGELDWTQLQQHGQAKVSADGQQVFLTPQASAIHLQHSHGAVASPTTVQLPWPALLARVDLTATAGWSALLDSCQGSASSTGVPTPLVNEHSPWMSSWLSQPGVHVRAQVHANPEGAPELQALGQVIPTISALLNSATIDSKDATPPTHRLARLMTDPKAWVQLSATDYYMYVDSWALPDTSAATVPMDWVRRMNQSHPWLGSSGHETSFDHTLHWTLSLTTAPSQPLTWAIWSWSTLPAEGLQISICDIQKNPDRSHCDQLTLLTSTTHANTATYQGLAVQPSPNGPMAKALRFADVLPPITMMSHVTMEPPSSLHPHMVTSFLASPALGQANLEDRPCQPKLLYHIAPTLFADPYQLADQTPMFGPFRHYGPIELEKPVDLVPAWGSVVMLDARLPALTYPTTTTKARSNQPPVDNDGFVQLGWVDLPLHTRYKLPSFNTSATAMDLQVYSLVRRPMVFVQCYSAENAESRYPLGLQSVLQPSTKTTTALLNSPSNTTLSFVPPYKLLPGSLKHRTSPHSGQTTVTYSLTSVYANQPLHPSLTNWEGLWVNIPLGNFLHAEPVFLATHLMVLTTCLVVVGCLAWALLQVCQGLYELFDPPAELMLPN</sequence>
<dbReference type="Proteomes" id="UP001151582">
    <property type="component" value="Unassembled WGS sequence"/>
</dbReference>
<name>A0A9W8AWQ4_9FUNG</name>
<keyword evidence="10" id="KW-0325">Glycoprotein</keyword>
<protein>
    <recommendedName>
        <fullName evidence="4 11">Protein PBN1</fullName>
    </recommendedName>
</protein>
<evidence type="ECO:0000256" key="11">
    <source>
        <dbReference type="RuleBase" id="RU366056"/>
    </source>
</evidence>
<organism evidence="12 13">
    <name type="scientific">Dimargaris verticillata</name>
    <dbReference type="NCBI Taxonomy" id="2761393"/>
    <lineage>
        <taxon>Eukaryota</taxon>
        <taxon>Fungi</taxon>
        <taxon>Fungi incertae sedis</taxon>
        <taxon>Zoopagomycota</taxon>
        <taxon>Kickxellomycotina</taxon>
        <taxon>Dimargaritomycetes</taxon>
        <taxon>Dimargaritales</taxon>
        <taxon>Dimargaritaceae</taxon>
        <taxon>Dimargaris</taxon>
    </lineage>
</organism>
<dbReference type="InterPro" id="IPR013233">
    <property type="entry name" value="PIG-X/PBN1"/>
</dbReference>
<dbReference type="GO" id="GO:0006506">
    <property type="term" value="P:GPI anchor biosynthetic process"/>
    <property type="evidence" value="ECO:0007669"/>
    <property type="project" value="UniProtKB-KW"/>
</dbReference>
<dbReference type="PANTHER" id="PTHR28533">
    <property type="entry name" value="PROTEIN PBN1"/>
    <property type="match status" value="1"/>
</dbReference>
<evidence type="ECO:0000256" key="2">
    <source>
        <dbReference type="ARBA" id="ARBA00004687"/>
    </source>
</evidence>
<evidence type="ECO:0000256" key="5">
    <source>
        <dbReference type="ARBA" id="ARBA00022502"/>
    </source>
</evidence>
<dbReference type="PANTHER" id="PTHR28533:SF1">
    <property type="entry name" value="PROTEIN PBN1"/>
    <property type="match status" value="1"/>
</dbReference>
<evidence type="ECO:0000256" key="8">
    <source>
        <dbReference type="ARBA" id="ARBA00022989"/>
    </source>
</evidence>
<feature type="transmembrane region" description="Helical" evidence="11">
    <location>
        <begin position="579"/>
        <end position="603"/>
    </location>
</feature>
<comment type="subcellular location">
    <subcellularLocation>
        <location evidence="11">Endoplasmic reticulum membrane</location>
        <topology evidence="11">Single-pass membrane protein</topology>
    </subcellularLocation>
    <subcellularLocation>
        <location evidence="1">Endoplasmic reticulum membrane</location>
        <topology evidence="1">Single-pass type III membrane protein</topology>
    </subcellularLocation>
</comment>
<reference evidence="12" key="1">
    <citation type="submission" date="2022-07" db="EMBL/GenBank/DDBJ databases">
        <title>Phylogenomic reconstructions and comparative analyses of Kickxellomycotina fungi.</title>
        <authorList>
            <person name="Reynolds N.K."/>
            <person name="Stajich J.E."/>
            <person name="Barry K."/>
            <person name="Grigoriev I.V."/>
            <person name="Crous P."/>
            <person name="Smith M.E."/>
        </authorList>
    </citation>
    <scope>NUCLEOTIDE SEQUENCE</scope>
    <source>
        <strain evidence="12">RSA 567</strain>
    </source>
</reference>
<gene>
    <name evidence="12" type="ORF">H4R34_005547</name>
</gene>
<evidence type="ECO:0000256" key="4">
    <source>
        <dbReference type="ARBA" id="ARBA00020410"/>
    </source>
</evidence>
<comment type="function">
    <text evidence="11">Required for proper folding and/or the stability of a subset of proteins in the endoplasmic reticulum. Component of glycosylphosphatidylinositol-mannosyltransferase 1 which transfers the first of the 4 mannoses in the GPI-anchor precursors during GPI-anchor biosynthesis. Probably acts by stabilizing the mannosyltransferase GPI14.</text>
</comment>
<dbReference type="GO" id="GO:1990529">
    <property type="term" value="C:glycosylphosphatidylinositol-mannosyltransferase I complex"/>
    <property type="evidence" value="ECO:0007669"/>
    <property type="project" value="TreeGrafter"/>
</dbReference>
<evidence type="ECO:0000256" key="9">
    <source>
        <dbReference type="ARBA" id="ARBA00023136"/>
    </source>
</evidence>
<proteinExistence type="inferred from homology"/>
<dbReference type="AlphaFoldDB" id="A0A9W8AWQ4"/>
<dbReference type="GO" id="GO:0005789">
    <property type="term" value="C:endoplasmic reticulum membrane"/>
    <property type="evidence" value="ECO:0007669"/>
    <property type="project" value="UniProtKB-SubCell"/>
</dbReference>
<dbReference type="OrthoDB" id="5546453at2759"/>
<evidence type="ECO:0000313" key="13">
    <source>
        <dbReference type="Proteomes" id="UP001151582"/>
    </source>
</evidence>
<feature type="non-terminal residue" evidence="12">
    <location>
        <position position="1"/>
    </location>
</feature>
<evidence type="ECO:0000256" key="7">
    <source>
        <dbReference type="ARBA" id="ARBA00022824"/>
    </source>
</evidence>
<accession>A0A9W8AWQ4</accession>
<dbReference type="Pfam" id="PF08320">
    <property type="entry name" value="PIG-X"/>
    <property type="match status" value="1"/>
</dbReference>
<comment type="caution">
    <text evidence="12">The sequence shown here is derived from an EMBL/GenBank/DDBJ whole genome shotgun (WGS) entry which is preliminary data.</text>
</comment>
<evidence type="ECO:0000256" key="10">
    <source>
        <dbReference type="ARBA" id="ARBA00023180"/>
    </source>
</evidence>
<keyword evidence="6 11" id="KW-0812">Transmembrane</keyword>
<comment type="pathway">
    <text evidence="2 11">Glycolipid biosynthesis; glycosylphosphatidylinositol-anchor biosynthesis.</text>
</comment>
<evidence type="ECO:0000256" key="1">
    <source>
        <dbReference type="ARBA" id="ARBA00004643"/>
    </source>
</evidence>
<keyword evidence="9 11" id="KW-0472">Membrane</keyword>
<dbReference type="InterPro" id="IPR042322">
    <property type="entry name" value="Pbn1"/>
</dbReference>
<dbReference type="GO" id="GO:0000030">
    <property type="term" value="F:mannosyltransferase activity"/>
    <property type="evidence" value="ECO:0007669"/>
    <property type="project" value="TreeGrafter"/>
</dbReference>